<dbReference type="EMBL" id="JBGLYH010000003">
    <property type="protein sequence ID" value="MEZ7195532.1"/>
    <property type="molecule type" value="Genomic_DNA"/>
</dbReference>
<dbReference type="RefSeq" id="WP_371385080.1">
    <property type="nucleotide sequence ID" value="NZ_JBGLYH010000003.1"/>
</dbReference>
<accession>A0ABV4JXU4</accession>
<dbReference type="InterPro" id="IPR024775">
    <property type="entry name" value="DinB-like"/>
</dbReference>
<proteinExistence type="predicted"/>
<name>A0ABV4JXU4_9BACT</name>
<sequence>MQSPFVSAQELVRAVLGVVRECFDGAEDRGAFLEPGQGGLLTLLQGLSATEASTPVAGASIATHALHVAFSLDVFTDWIEGVRDREYNWDSSWAVSTVGDPEWRALCRRMADQAARLREAIERNAPADLEAAWGAAGVLAHTAYHLGAVQVKADALSDGR</sequence>
<evidence type="ECO:0000259" key="1">
    <source>
        <dbReference type="Pfam" id="PF12867"/>
    </source>
</evidence>
<feature type="domain" description="DinB-like" evidence="1">
    <location>
        <begin position="40"/>
        <end position="145"/>
    </location>
</feature>
<comment type="caution">
    <text evidence="2">The sequence shown here is derived from an EMBL/GenBank/DDBJ whole genome shotgun (WGS) entry which is preliminary data.</text>
</comment>
<organism evidence="2 3">
    <name type="scientific">Pseudodesulfovibrio karagichevae</name>
    <dbReference type="NCBI Taxonomy" id="3239305"/>
    <lineage>
        <taxon>Bacteria</taxon>
        <taxon>Pseudomonadati</taxon>
        <taxon>Thermodesulfobacteriota</taxon>
        <taxon>Desulfovibrionia</taxon>
        <taxon>Desulfovibrionales</taxon>
        <taxon>Desulfovibrionaceae</taxon>
    </lineage>
</organism>
<keyword evidence="3" id="KW-1185">Reference proteome</keyword>
<dbReference type="SUPFAM" id="SSF109854">
    <property type="entry name" value="DinB/YfiT-like putative metalloenzymes"/>
    <property type="match status" value="1"/>
</dbReference>
<dbReference type="Gene3D" id="1.20.120.450">
    <property type="entry name" value="dinb family like domain"/>
    <property type="match status" value="1"/>
</dbReference>
<evidence type="ECO:0000313" key="3">
    <source>
        <dbReference type="Proteomes" id="UP001568698"/>
    </source>
</evidence>
<gene>
    <name evidence="2" type="ORF">AB6M95_02130</name>
</gene>
<dbReference type="Pfam" id="PF12867">
    <property type="entry name" value="DinB_2"/>
    <property type="match status" value="1"/>
</dbReference>
<reference evidence="2 3" key="1">
    <citation type="submission" date="2024-08" db="EMBL/GenBank/DDBJ databases">
        <title>Sulfate-reducing bacteria isolated from formation water of the oil field in Kazakhstan and description of Pseudodesulfovibrio sp.</title>
        <authorList>
            <person name="Bidzhieva S.K."/>
            <person name="Tourova T.P."/>
            <person name="Grouzdev D.S."/>
            <person name="Beletsky A.V."/>
            <person name="Sokolova D.S."/>
            <person name="Samigullina S.R."/>
            <person name="Poltaraus A.B."/>
            <person name="Avtukh A.N."/>
            <person name="Tereshina V.M."/>
            <person name="Zhaparov N.S."/>
            <person name="Mardanov A.V."/>
            <person name="Nazina T.N."/>
        </authorList>
    </citation>
    <scope>NUCLEOTIDE SEQUENCE [LARGE SCALE GENOMIC DNA]</scope>
    <source>
        <strain evidence="2 3">9FUS</strain>
    </source>
</reference>
<protein>
    <submittedName>
        <fullName evidence="2">DinB family protein</fullName>
    </submittedName>
</protein>
<evidence type="ECO:0000313" key="2">
    <source>
        <dbReference type="EMBL" id="MEZ7195532.1"/>
    </source>
</evidence>
<dbReference type="Proteomes" id="UP001568698">
    <property type="component" value="Unassembled WGS sequence"/>
</dbReference>
<dbReference type="InterPro" id="IPR034660">
    <property type="entry name" value="DinB/YfiT-like"/>
</dbReference>